<evidence type="ECO:0000259" key="1">
    <source>
        <dbReference type="Pfam" id="PF13449"/>
    </source>
</evidence>
<accession>A0A7X3LTX1</accession>
<dbReference type="SUPFAM" id="SSF82171">
    <property type="entry name" value="DPP6 N-terminal domain-like"/>
    <property type="match status" value="1"/>
</dbReference>
<organism evidence="2 3">
    <name type="scientific">Stappia sediminis</name>
    <dbReference type="NCBI Taxonomy" id="2692190"/>
    <lineage>
        <taxon>Bacteria</taxon>
        <taxon>Pseudomonadati</taxon>
        <taxon>Pseudomonadota</taxon>
        <taxon>Alphaproteobacteria</taxon>
        <taxon>Hyphomicrobiales</taxon>
        <taxon>Stappiaceae</taxon>
        <taxon>Stappia</taxon>
    </lineage>
</organism>
<dbReference type="EMBL" id="WUMV01000003">
    <property type="protein sequence ID" value="MXN65037.1"/>
    <property type="molecule type" value="Genomic_DNA"/>
</dbReference>
<sequence length="347" mass="36621">MRRVAAIAGLVVLLGALLGLAPVPPAVLAASPKLPDGKVVIDTRPVPYFGIGEANRDRFGKLEFLGGLELLPRDRHVGGLSGLVVSEDGASFIAVTDNGLWVSGEIRQDEAGRPLGLTPVDVAPILGPDGTPLVLAGRGDTEAVTIDRSGETPRLLVSAEGHHSVYAFGYPLDTSQPAVPLSLPKAVKRLRYNKGLEAIAASSPDGPLGGTLVAIAERGASFDDDMQGFLIGGAVPGTFTVRRHDDFDATDAAFLSGGDLLLLERRFNLRHGIGMRIRRIDGDKLKPGAVIDGETIVEAGFAHQIDNMEALAVHTTASGDTILTLLSDDNRSILQRSLLLRFRLADN</sequence>
<evidence type="ECO:0000313" key="2">
    <source>
        <dbReference type="EMBL" id="MXN65037.1"/>
    </source>
</evidence>
<evidence type="ECO:0000313" key="3">
    <source>
        <dbReference type="Proteomes" id="UP000433101"/>
    </source>
</evidence>
<dbReference type="Pfam" id="PF13449">
    <property type="entry name" value="Phytase-like"/>
    <property type="match status" value="1"/>
</dbReference>
<dbReference type="Proteomes" id="UP000433101">
    <property type="component" value="Unassembled WGS sequence"/>
</dbReference>
<feature type="domain" description="Phytase-like" evidence="1">
    <location>
        <begin position="76"/>
        <end position="330"/>
    </location>
</feature>
<dbReference type="InterPro" id="IPR014567">
    <property type="entry name" value="UCP031900"/>
</dbReference>
<gene>
    <name evidence="2" type="ORF">GR183_08975</name>
</gene>
<dbReference type="RefSeq" id="WP_160775262.1">
    <property type="nucleotide sequence ID" value="NZ_WUMV01000003.1"/>
</dbReference>
<name>A0A7X3LTX1_9HYPH</name>
<dbReference type="AlphaFoldDB" id="A0A7X3LTX1"/>
<proteinExistence type="predicted"/>
<reference evidence="2 3" key="1">
    <citation type="submission" date="2019-12" db="EMBL/GenBank/DDBJ databases">
        <authorList>
            <person name="Li M."/>
        </authorList>
    </citation>
    <scope>NUCLEOTIDE SEQUENCE [LARGE SCALE GENOMIC DNA]</scope>
    <source>
        <strain evidence="2 3">GBMRC 2046</strain>
    </source>
</reference>
<dbReference type="InterPro" id="IPR027372">
    <property type="entry name" value="Phytase-like_dom"/>
</dbReference>
<protein>
    <recommendedName>
        <fullName evidence="1">Phytase-like domain-containing protein</fullName>
    </recommendedName>
</protein>
<dbReference type="PIRSF" id="PIRSF031900">
    <property type="entry name" value="UCP031900"/>
    <property type="match status" value="1"/>
</dbReference>
<comment type="caution">
    <text evidence="2">The sequence shown here is derived from an EMBL/GenBank/DDBJ whole genome shotgun (WGS) entry which is preliminary data.</text>
</comment>
<keyword evidence="3" id="KW-1185">Reference proteome</keyword>